<dbReference type="Proteomes" id="UP000664073">
    <property type="component" value="Unassembled WGS sequence"/>
</dbReference>
<proteinExistence type="inferred from homology"/>
<dbReference type="InterPro" id="IPR050921">
    <property type="entry name" value="T4SS_GSP_E_ATPase"/>
</dbReference>
<evidence type="ECO:0000313" key="4">
    <source>
        <dbReference type="Proteomes" id="UP000664073"/>
    </source>
</evidence>
<evidence type="ECO:0000259" key="2">
    <source>
        <dbReference type="Pfam" id="PF00437"/>
    </source>
</evidence>
<keyword evidence="4" id="KW-1185">Reference proteome</keyword>
<dbReference type="GO" id="GO:0016887">
    <property type="term" value="F:ATP hydrolysis activity"/>
    <property type="evidence" value="ECO:0007669"/>
    <property type="project" value="InterPro"/>
</dbReference>
<dbReference type="AlphaFoldDB" id="A0A939KRV8"/>
<feature type="domain" description="Bacterial type II secretion system protein E" evidence="2">
    <location>
        <begin position="18"/>
        <end position="302"/>
    </location>
</feature>
<dbReference type="RefSeq" id="WP_207846927.1">
    <property type="nucleotide sequence ID" value="NZ_JAFVMH010000008.1"/>
</dbReference>
<comment type="similarity">
    <text evidence="1">Belongs to the GSP E family.</text>
</comment>
<comment type="caution">
    <text evidence="3">The sequence shown here is derived from an EMBL/GenBank/DDBJ whole genome shotgun (WGS) entry which is preliminary data.</text>
</comment>
<dbReference type="Gene3D" id="3.40.50.300">
    <property type="entry name" value="P-loop containing nucleotide triphosphate hydrolases"/>
    <property type="match status" value="1"/>
</dbReference>
<dbReference type="SUPFAM" id="SSF52540">
    <property type="entry name" value="P-loop containing nucleoside triphosphate hydrolases"/>
    <property type="match status" value="1"/>
</dbReference>
<evidence type="ECO:0000256" key="1">
    <source>
        <dbReference type="ARBA" id="ARBA00006611"/>
    </source>
</evidence>
<dbReference type="InterPro" id="IPR001482">
    <property type="entry name" value="T2SS/T4SS_dom"/>
</dbReference>
<reference evidence="3" key="1">
    <citation type="submission" date="2021-03" db="EMBL/GenBank/DDBJ databases">
        <title>The complete genome sequence of Acetobacter sp. TBRC 12339.</title>
        <authorList>
            <person name="Charoenyingcharoen P."/>
            <person name="Yukphan P."/>
        </authorList>
    </citation>
    <scope>NUCLEOTIDE SEQUENCE</scope>
    <source>
        <strain evidence="3">TBRC 12339</strain>
    </source>
</reference>
<dbReference type="EMBL" id="JAFVMH010000008">
    <property type="protein sequence ID" value="MBO1326261.1"/>
    <property type="molecule type" value="Genomic_DNA"/>
</dbReference>
<organism evidence="3 4">
    <name type="scientific">Acetobacter garciniae</name>
    <dbReference type="NCBI Taxonomy" id="2817435"/>
    <lineage>
        <taxon>Bacteria</taxon>
        <taxon>Pseudomonadati</taxon>
        <taxon>Pseudomonadota</taxon>
        <taxon>Alphaproteobacteria</taxon>
        <taxon>Acetobacterales</taxon>
        <taxon>Acetobacteraceae</taxon>
        <taxon>Acetobacter</taxon>
    </lineage>
</organism>
<dbReference type="PANTHER" id="PTHR30486:SF6">
    <property type="entry name" value="TYPE IV PILUS RETRACTATION ATPASE PILT"/>
    <property type="match status" value="1"/>
</dbReference>
<dbReference type="Gene3D" id="3.30.450.90">
    <property type="match status" value="1"/>
</dbReference>
<accession>A0A939KRV8</accession>
<protein>
    <submittedName>
        <fullName evidence="3">Flp pilus assembly complex ATPase component TadA</fullName>
    </submittedName>
</protein>
<dbReference type="Pfam" id="PF00437">
    <property type="entry name" value="T2SSE"/>
    <property type="match status" value="1"/>
</dbReference>
<name>A0A939KRV8_9PROT</name>
<dbReference type="PANTHER" id="PTHR30486">
    <property type="entry name" value="TWITCHING MOTILITY PROTEIN PILT"/>
    <property type="match status" value="1"/>
</dbReference>
<evidence type="ECO:0000313" key="3">
    <source>
        <dbReference type="EMBL" id="MBO1326261.1"/>
    </source>
</evidence>
<sequence>MNETQERIFEIGDTADLDTLLMHFAEMGASRIHFQTDKPVWVRIHGRNYQGTRSRWTPAVVQAAISKVYRSETATVFLKDATALDGSYVLWPDRRKRRYAFRYNTVAATIGASQGFGMVLRPLPEIPTPLEEQNVEPRLLEALEGEDGGYWICGKTGSGKTTLMGGINRRRLEDPDCHCDLIEGSAPLELFYDLVKAQHSTVQQVEIPRQLKSFPKFIEAAMRQEPTDITVGECRNEETMESAIQAMLSGHRTMSSLHTSNCAASMARAEALCPAERRDSLSIAFVESLRLIVNQRLLRSTDGKRTTIREFLPVTRKVREGLLSAPRGKWSELTRLYVEEFGQSYAQSIEQVFREGRISEKIAAAAMRDTE</sequence>
<gene>
    <name evidence="3" type="primary">tadA</name>
    <name evidence="3" type="ORF">J2D77_13985</name>
</gene>
<dbReference type="InterPro" id="IPR027417">
    <property type="entry name" value="P-loop_NTPase"/>
</dbReference>